<proteinExistence type="predicted"/>
<protein>
    <submittedName>
        <fullName evidence="1">Uncharacterized protein</fullName>
    </submittedName>
</protein>
<evidence type="ECO:0000313" key="1">
    <source>
        <dbReference type="EMBL" id="CAN0422674.1"/>
    </source>
</evidence>
<gene>
    <name evidence="1" type="ORF">MRATA1EN22A_LOCUS18329</name>
</gene>
<dbReference type="Proteomes" id="UP001162501">
    <property type="component" value="Chromosome 3"/>
</dbReference>
<evidence type="ECO:0000313" key="2">
    <source>
        <dbReference type="Proteomes" id="UP001162501"/>
    </source>
</evidence>
<dbReference type="EMBL" id="OX596087">
    <property type="protein sequence ID" value="CAN0422674.1"/>
    <property type="molecule type" value="Genomic_DNA"/>
</dbReference>
<reference evidence="1" key="2">
    <citation type="submission" date="2025-03" db="EMBL/GenBank/DDBJ databases">
        <authorList>
            <consortium name="ELIXIR-Norway"/>
            <consortium name="Elixir Norway"/>
        </authorList>
    </citation>
    <scope>NUCLEOTIDE SEQUENCE</scope>
</reference>
<organism evidence="1 2">
    <name type="scientific">Rangifer tarandus platyrhynchus</name>
    <name type="common">Svalbard reindeer</name>
    <dbReference type="NCBI Taxonomy" id="3082113"/>
    <lineage>
        <taxon>Eukaryota</taxon>
        <taxon>Metazoa</taxon>
        <taxon>Chordata</taxon>
        <taxon>Craniata</taxon>
        <taxon>Vertebrata</taxon>
        <taxon>Euteleostomi</taxon>
        <taxon>Mammalia</taxon>
        <taxon>Eutheria</taxon>
        <taxon>Laurasiatheria</taxon>
        <taxon>Artiodactyla</taxon>
        <taxon>Ruminantia</taxon>
        <taxon>Pecora</taxon>
        <taxon>Cervidae</taxon>
        <taxon>Odocoileinae</taxon>
        <taxon>Rangifer</taxon>
    </lineage>
</organism>
<reference evidence="1" key="1">
    <citation type="submission" date="2023-05" db="EMBL/GenBank/DDBJ databases">
        <authorList>
            <consortium name="ELIXIR-Norway"/>
        </authorList>
    </citation>
    <scope>NUCLEOTIDE SEQUENCE</scope>
</reference>
<sequence>MLPTARPTPRQPRDRAQPGLHPQRPLRPQPHPELGPGIGGSSTCTSGGLARASGMAPAPPAWFPRRGGRGWGRGGGRRTPGWGPGAGGTCPGAPAGPRRPEALPGPGLVRGPARRGLRLLGGVKGRGGSEPGGAGGRSAGGDPEPTAPPPAGVPPLEDFEVLDGVEDAEGEEEEEEEDLSELPPLEDVGQPPLEEAEQPGALAREFLAAMEPEPEPAPAPDEWLDILGNGLLRKKTLVPGPPGSSRPTKGQVVTVQLQTSLENGTRVQEEPELTFTLGDCDVIQALDLSVPLMDVGETAMVTADSKYCYGPQGSRSPYIPPHAALCLEVTLKTAVDGPDLEMLTGQERVALANRKRECGNAHYQRADFVLAANSYDLAIKAITSSAKVDMTFEEEEQLLQLKVKCLNNLAASQLKLDHYRAALRSCSLVLEHQPDNIKALFRKGKVLAQQGEYSEAIPILRAALKLEPSNKTIHAELSKLVKKHAAQRSTETALYRKMLGNPSRLPAKCPGKGAWSIPWKWLFGATAVALGGVALSVVIAARN</sequence>
<accession>A0AC59ZGN5</accession>
<name>A0AC59ZGN5_RANTA</name>